<dbReference type="SUPFAM" id="SSF54506">
    <property type="entry name" value="Diaminopimelate epimerase-like"/>
    <property type="match status" value="1"/>
</dbReference>
<comment type="similarity">
    <text evidence="1">Belongs to the PhzF family.</text>
</comment>
<dbReference type="PANTHER" id="PTHR13774">
    <property type="entry name" value="PHENAZINE BIOSYNTHESIS PROTEIN"/>
    <property type="match status" value="1"/>
</dbReference>
<dbReference type="Pfam" id="PF02567">
    <property type="entry name" value="PhzC-PhzF"/>
    <property type="match status" value="1"/>
</dbReference>
<evidence type="ECO:0000256" key="1">
    <source>
        <dbReference type="ARBA" id="ARBA00008270"/>
    </source>
</evidence>
<dbReference type="Gene3D" id="3.10.310.10">
    <property type="entry name" value="Diaminopimelate Epimerase, Chain A, domain 1"/>
    <property type="match status" value="2"/>
</dbReference>
<dbReference type="PANTHER" id="PTHR13774:SF17">
    <property type="entry name" value="PHENAZINE BIOSYNTHESIS-LIKE DOMAIN-CONTAINING PROTEIN"/>
    <property type="match status" value="1"/>
</dbReference>
<evidence type="ECO:0000313" key="3">
    <source>
        <dbReference type="EMBL" id="MDO1451387.1"/>
    </source>
</evidence>
<dbReference type="NCBIfam" id="TIGR00654">
    <property type="entry name" value="PhzF_family"/>
    <property type="match status" value="1"/>
</dbReference>
<keyword evidence="4" id="KW-1185">Reference proteome</keyword>
<evidence type="ECO:0000313" key="4">
    <source>
        <dbReference type="Proteomes" id="UP001168528"/>
    </source>
</evidence>
<dbReference type="RefSeq" id="WP_302042185.1">
    <property type="nucleotide sequence ID" value="NZ_JAUKPO010000057.1"/>
</dbReference>
<organism evidence="3 4">
    <name type="scientific">Rhodocytophaga aerolata</name>
    <dbReference type="NCBI Taxonomy" id="455078"/>
    <lineage>
        <taxon>Bacteria</taxon>
        <taxon>Pseudomonadati</taxon>
        <taxon>Bacteroidota</taxon>
        <taxon>Cytophagia</taxon>
        <taxon>Cytophagales</taxon>
        <taxon>Rhodocytophagaceae</taxon>
        <taxon>Rhodocytophaga</taxon>
    </lineage>
</organism>
<comment type="caution">
    <text evidence="3">The sequence shown here is derived from an EMBL/GenBank/DDBJ whole genome shotgun (WGS) entry which is preliminary data.</text>
</comment>
<gene>
    <name evidence="3" type="ORF">Q0590_34245</name>
</gene>
<dbReference type="InterPro" id="IPR003719">
    <property type="entry name" value="Phenazine_PhzF-like"/>
</dbReference>
<dbReference type="EMBL" id="JAUKPO010000057">
    <property type="protein sequence ID" value="MDO1451387.1"/>
    <property type="molecule type" value="Genomic_DNA"/>
</dbReference>
<evidence type="ECO:0000256" key="2">
    <source>
        <dbReference type="ARBA" id="ARBA00023235"/>
    </source>
</evidence>
<dbReference type="Proteomes" id="UP001168528">
    <property type="component" value="Unassembled WGS sequence"/>
</dbReference>
<reference evidence="3" key="1">
    <citation type="submission" date="2023-07" db="EMBL/GenBank/DDBJ databases">
        <title>The genome sequence of Rhodocytophaga aerolata KACC 12507.</title>
        <authorList>
            <person name="Zhang X."/>
        </authorList>
    </citation>
    <scope>NUCLEOTIDE SEQUENCE</scope>
    <source>
        <strain evidence="3">KACC 12507</strain>
    </source>
</reference>
<accession>A0ABT8RGZ9</accession>
<protein>
    <submittedName>
        <fullName evidence="3">PhzF family phenazine biosynthesis protein</fullName>
    </submittedName>
</protein>
<keyword evidence="2" id="KW-0413">Isomerase</keyword>
<sequence>MNKFNYFLVDTFSNELFKGNPTPVCVLEKPLSAETMHLLAREFCLPVTVFITKSEEQKSYLIRYFTRTGEIPACGHGTLGAAYLLLHDGQSGDQVIFQPINGSKLIATKGGLLTYVEYPKLEKSYKTIPASLCQALGIDVDAIPSYFFCTQLETLFIEMENAEKVKAITPDFEQLIQSTASIKEVVVMSTSADLTYDFILRSFCPWIGIEEDPVTGSIHAVLGHYWKERLQKDQLLAYQASERGGQIHIIPMESSVKIGGSCRIIIKGQLLAS</sequence>
<dbReference type="PIRSF" id="PIRSF016184">
    <property type="entry name" value="PhzC_PhzF"/>
    <property type="match status" value="1"/>
</dbReference>
<proteinExistence type="inferred from homology"/>
<name>A0ABT8RGZ9_9BACT</name>